<evidence type="ECO:0000256" key="6">
    <source>
        <dbReference type="ARBA" id="ARBA00022763"/>
    </source>
</evidence>
<dbReference type="GO" id="GO:0003887">
    <property type="term" value="F:DNA-directed DNA polymerase activity"/>
    <property type="evidence" value="ECO:0007669"/>
    <property type="project" value="UniProtKB-KW"/>
</dbReference>
<dbReference type="Gene3D" id="1.20.1060.10">
    <property type="entry name" value="Taq DNA Polymerase, Chain T, domain 4"/>
    <property type="match status" value="1"/>
</dbReference>
<dbReference type="InterPro" id="IPR043502">
    <property type="entry name" value="DNA/RNA_pol_sf"/>
</dbReference>
<comment type="caution">
    <text evidence="13">The sequence shown here is derived from an EMBL/GenBank/DDBJ whole genome shotgun (WGS) entry which is preliminary data.</text>
</comment>
<dbReference type="SUPFAM" id="SSF56672">
    <property type="entry name" value="DNA/RNA polymerases"/>
    <property type="match status" value="1"/>
</dbReference>
<comment type="similarity">
    <text evidence="1">Belongs to the DNA polymerase type-A family.</text>
</comment>
<dbReference type="Pfam" id="PF01367">
    <property type="entry name" value="5_3_exonuc"/>
    <property type="match status" value="1"/>
</dbReference>
<dbReference type="EMBL" id="QMNG01000002">
    <property type="protein sequence ID" value="RLC37628.1"/>
    <property type="molecule type" value="Genomic_DNA"/>
</dbReference>
<dbReference type="PANTHER" id="PTHR10133">
    <property type="entry name" value="DNA POLYMERASE I"/>
    <property type="match status" value="1"/>
</dbReference>
<evidence type="ECO:0000256" key="10">
    <source>
        <dbReference type="ARBA" id="ARBA00049244"/>
    </source>
</evidence>
<dbReference type="InterPro" id="IPR029060">
    <property type="entry name" value="PIN-like_dom_sf"/>
</dbReference>
<evidence type="ECO:0000313" key="14">
    <source>
        <dbReference type="Proteomes" id="UP000281261"/>
    </source>
</evidence>
<dbReference type="InterPro" id="IPR002421">
    <property type="entry name" value="5-3_exonuclease"/>
</dbReference>
<dbReference type="InterPro" id="IPR002298">
    <property type="entry name" value="DNA_polymerase_A"/>
</dbReference>
<dbReference type="GO" id="GO:0003677">
    <property type="term" value="F:DNA binding"/>
    <property type="evidence" value="ECO:0007669"/>
    <property type="project" value="UniProtKB-KW"/>
</dbReference>
<dbReference type="Pfam" id="PF00476">
    <property type="entry name" value="DNA_pol_A"/>
    <property type="match status" value="1"/>
</dbReference>
<gene>
    <name evidence="13" type="ORF">DRH29_00845</name>
</gene>
<protein>
    <recommendedName>
        <fullName evidence="2">DNA-directed DNA polymerase</fullName>
        <ecNumber evidence="2">2.7.7.7</ecNumber>
    </recommendedName>
</protein>
<dbReference type="Proteomes" id="UP000281261">
    <property type="component" value="Unassembled WGS sequence"/>
</dbReference>
<dbReference type="EC" id="2.7.7.7" evidence="2"/>
<reference evidence="13 14" key="1">
    <citation type="submission" date="2018-06" db="EMBL/GenBank/DDBJ databases">
        <title>Extensive metabolic versatility and redundancy in microbially diverse, dynamic hydrothermal sediments.</title>
        <authorList>
            <person name="Dombrowski N."/>
            <person name="Teske A."/>
            <person name="Baker B.J."/>
        </authorList>
    </citation>
    <scope>NUCLEOTIDE SEQUENCE [LARGE SCALE GENOMIC DNA]</scope>
    <source>
        <strain evidence="13">B79_G16</strain>
    </source>
</reference>
<dbReference type="Gene3D" id="3.40.50.1010">
    <property type="entry name" value="5'-nuclease"/>
    <property type="match status" value="1"/>
</dbReference>
<proteinExistence type="inferred from homology"/>
<dbReference type="InterPro" id="IPR001098">
    <property type="entry name" value="DNA-dir_DNA_pol_A_palm_dom"/>
</dbReference>
<dbReference type="GO" id="GO:0008409">
    <property type="term" value="F:5'-3' exonuclease activity"/>
    <property type="evidence" value="ECO:0007669"/>
    <property type="project" value="InterPro"/>
</dbReference>
<accession>A0A420ZD37</accession>
<dbReference type="PRINTS" id="PR00868">
    <property type="entry name" value="DNAPOLI"/>
</dbReference>
<dbReference type="Gene3D" id="3.30.70.370">
    <property type="match status" value="1"/>
</dbReference>
<keyword evidence="9" id="KW-0234">DNA repair</keyword>
<evidence type="ECO:0000256" key="9">
    <source>
        <dbReference type="ARBA" id="ARBA00023204"/>
    </source>
</evidence>
<feature type="domain" description="5'-3' exonuclease" evidence="11">
    <location>
        <begin position="5"/>
        <end position="264"/>
    </location>
</feature>
<keyword evidence="7" id="KW-0239">DNA-directed DNA polymerase</keyword>
<dbReference type="CDD" id="cd08637">
    <property type="entry name" value="DNA_pol_A_pol_I_C"/>
    <property type="match status" value="1"/>
</dbReference>
<dbReference type="SMART" id="SM00482">
    <property type="entry name" value="POLAc"/>
    <property type="match status" value="1"/>
</dbReference>
<dbReference type="AlphaFoldDB" id="A0A420ZD37"/>
<dbReference type="InterPro" id="IPR036279">
    <property type="entry name" value="5-3_exonuclease_C_sf"/>
</dbReference>
<keyword evidence="3" id="KW-0808">Transferase</keyword>
<dbReference type="FunFam" id="1.20.1060.10:FF:000001">
    <property type="entry name" value="DNA polymerase I"/>
    <property type="match status" value="1"/>
</dbReference>
<dbReference type="SUPFAM" id="SSF88723">
    <property type="entry name" value="PIN domain-like"/>
    <property type="match status" value="1"/>
</dbReference>
<evidence type="ECO:0000259" key="11">
    <source>
        <dbReference type="SMART" id="SM00475"/>
    </source>
</evidence>
<dbReference type="SUPFAM" id="SSF47807">
    <property type="entry name" value="5' to 3' exonuclease, C-terminal subdomain"/>
    <property type="match status" value="1"/>
</dbReference>
<dbReference type="SMART" id="SM00475">
    <property type="entry name" value="53EXOc"/>
    <property type="match status" value="1"/>
</dbReference>
<dbReference type="GO" id="GO:0006302">
    <property type="term" value="P:double-strand break repair"/>
    <property type="evidence" value="ECO:0007669"/>
    <property type="project" value="TreeGrafter"/>
</dbReference>
<dbReference type="InterPro" id="IPR008918">
    <property type="entry name" value="HhH2"/>
</dbReference>
<keyword evidence="5" id="KW-0235">DNA replication</keyword>
<feature type="domain" description="DNA-directed DNA polymerase family A palm" evidence="12">
    <location>
        <begin position="493"/>
        <end position="699"/>
    </location>
</feature>
<evidence type="ECO:0000259" key="12">
    <source>
        <dbReference type="SMART" id="SM00482"/>
    </source>
</evidence>
<evidence type="ECO:0000256" key="5">
    <source>
        <dbReference type="ARBA" id="ARBA00022705"/>
    </source>
</evidence>
<keyword evidence="8" id="KW-0238">DNA-binding</keyword>
<dbReference type="FunFam" id="1.10.150.20:FF:000003">
    <property type="entry name" value="DNA polymerase I"/>
    <property type="match status" value="1"/>
</dbReference>
<dbReference type="SMART" id="SM00279">
    <property type="entry name" value="HhH2"/>
    <property type="match status" value="1"/>
</dbReference>
<evidence type="ECO:0000256" key="3">
    <source>
        <dbReference type="ARBA" id="ARBA00022679"/>
    </source>
</evidence>
<evidence type="ECO:0000256" key="8">
    <source>
        <dbReference type="ARBA" id="ARBA00023125"/>
    </source>
</evidence>
<evidence type="ECO:0000313" key="13">
    <source>
        <dbReference type="EMBL" id="RLC37628.1"/>
    </source>
</evidence>
<evidence type="ECO:0000256" key="4">
    <source>
        <dbReference type="ARBA" id="ARBA00022695"/>
    </source>
</evidence>
<comment type="catalytic activity">
    <reaction evidence="10">
        <text>DNA(n) + a 2'-deoxyribonucleoside 5'-triphosphate = DNA(n+1) + diphosphate</text>
        <dbReference type="Rhea" id="RHEA:22508"/>
        <dbReference type="Rhea" id="RHEA-COMP:17339"/>
        <dbReference type="Rhea" id="RHEA-COMP:17340"/>
        <dbReference type="ChEBI" id="CHEBI:33019"/>
        <dbReference type="ChEBI" id="CHEBI:61560"/>
        <dbReference type="ChEBI" id="CHEBI:173112"/>
        <dbReference type="EC" id="2.7.7.7"/>
    </reaction>
</comment>
<dbReference type="FunFam" id="1.10.150.20:FF:000002">
    <property type="entry name" value="DNA polymerase I"/>
    <property type="match status" value="1"/>
</dbReference>
<sequence length="735" mass="83073">MANKKKLVLIDGNALIHRAFHAFSRANLVSPTGEPTGGTFGFAMMLLDIFTKLRPDYIAVAFDTGKPTFRHEEYKEYKAQRVKAPQELYDQIPRIQELVETFNIPVFLKEGFEADDVIGTLARQAPQDIDVYIATGDMDALQLVNNHTFVYAPRKGFADIVTYNTEKVLETKGLLPEQMIDFKGLRGDPSDNIPGVPGIGEVTAKKLLFEFKTMENIYQNLDKIKEKTRILLRDNEKIALQSKKLATILTDIPIELNLKKAEAIEFNPEEVRQLFDKLGFRSLINKIPNGTLKVSTNQRSFFEKAPKGASKFKDRNIAKISKGMGYIQKLDKDLEPVLRKMEKNGILLDVSFLEKMKRDVSARLQKLTQKIYREAGEEFNIASPLQLANILFNKLKLPTTNPEFPMLNIRKTKTGYSTSVSELEKLIGQHNIIGLILEYRQLAKLKNTYLETLPQQVDKNNRIHTTYAQDTSTGRLSSSDPNLQNIPIRTELGAEVRKAFVAPPGKKILKADYSQIELRIVAHLAKDETMIEAFKRGEDIHARTAAEITGKKMNEITKAERRIAKTVNFSILYGVSPWGLAARSNMSVAQARKYIEKYFKIYSNVKKYMKNTIAFAQKHGYVKTLLGRKRYIPEIDSKIPPMRAAAERAAANMPIQGTAADMIKAAMIEIDKKLSKVSPDAKMLLQVHDELVFEVPTKDVPKVSKLVKTVMENVYKLDVPILADTKSGKSWGETK</sequence>
<organism evidence="13 14">
    <name type="scientific">candidate division Kazan bacterium</name>
    <dbReference type="NCBI Taxonomy" id="2202143"/>
    <lineage>
        <taxon>Bacteria</taxon>
        <taxon>Bacteria division Kazan-3B-28</taxon>
    </lineage>
</organism>
<evidence type="ECO:0000256" key="2">
    <source>
        <dbReference type="ARBA" id="ARBA00012417"/>
    </source>
</evidence>
<dbReference type="InterPro" id="IPR020045">
    <property type="entry name" value="DNA_polI_H3TH"/>
</dbReference>
<dbReference type="PANTHER" id="PTHR10133:SF27">
    <property type="entry name" value="DNA POLYMERASE NU"/>
    <property type="match status" value="1"/>
</dbReference>
<dbReference type="Pfam" id="PF02739">
    <property type="entry name" value="5_3_exonuc_N"/>
    <property type="match status" value="1"/>
</dbReference>
<dbReference type="GO" id="GO:0006261">
    <property type="term" value="P:DNA-templated DNA replication"/>
    <property type="evidence" value="ECO:0007669"/>
    <property type="project" value="InterPro"/>
</dbReference>
<keyword evidence="6" id="KW-0227">DNA damage</keyword>
<evidence type="ECO:0000256" key="7">
    <source>
        <dbReference type="ARBA" id="ARBA00022932"/>
    </source>
</evidence>
<dbReference type="Gene3D" id="1.10.150.20">
    <property type="entry name" value="5' to 3' exonuclease, C-terminal subdomain"/>
    <property type="match status" value="2"/>
</dbReference>
<name>A0A420ZD37_UNCK3</name>
<evidence type="ECO:0000256" key="1">
    <source>
        <dbReference type="ARBA" id="ARBA00007705"/>
    </source>
</evidence>
<dbReference type="CDD" id="cd09859">
    <property type="entry name" value="PIN_53EXO"/>
    <property type="match status" value="1"/>
</dbReference>
<keyword evidence="4" id="KW-0548">Nucleotidyltransferase</keyword>
<dbReference type="InterPro" id="IPR020046">
    <property type="entry name" value="5-3_exonucl_a-hlix_arch_N"/>
</dbReference>
<dbReference type="CDD" id="cd09898">
    <property type="entry name" value="H3TH_53EXO"/>
    <property type="match status" value="1"/>
</dbReference>